<feature type="region of interest" description="Disordered" evidence="1">
    <location>
        <begin position="93"/>
        <end position="124"/>
    </location>
</feature>
<proteinExistence type="predicted"/>
<keyword evidence="3" id="KW-1185">Reference proteome</keyword>
<dbReference type="Proteomes" id="UP000234323">
    <property type="component" value="Unassembled WGS sequence"/>
</dbReference>
<evidence type="ECO:0000313" key="2">
    <source>
        <dbReference type="EMBL" id="PKY39273.1"/>
    </source>
</evidence>
<evidence type="ECO:0000256" key="1">
    <source>
        <dbReference type="SAM" id="MobiDB-lite"/>
    </source>
</evidence>
<comment type="caution">
    <text evidence="2">The sequence shown here is derived from an EMBL/GenBank/DDBJ whole genome shotgun (WGS) entry which is preliminary data.</text>
</comment>
<dbReference type="AlphaFoldDB" id="A0A2I1FY57"/>
<evidence type="ECO:0000313" key="3">
    <source>
        <dbReference type="Proteomes" id="UP000234323"/>
    </source>
</evidence>
<sequence>MTGQNKKTQSTSQRKNISSQEEAVQNITSSKNKNTNKNIRPNSNNKKTSASSSQTEVEELNRKISELENKNNELTNQNTFLQYKIENYESLQSLNDDNDSQAEVISDYDNRPARRPRKKASVEEEKAKSIIKTLLKTLPELELKEEEKFTSKTNNDICQQLIPKLQKELKTHKYNPSYEQVRTWLKSIHRSKRNAYLKSNPSNQPNPTSLDEESDFIIRRQTKSKVKKLGYLTEDDDGSKNKEGLKLEEEVKSLMKRLLEKTYTQDEYKFKVEDTFKSQANIDICKMLIPMLQEDVKPMYNPSYEQVENWLQSIHKTKRNTYLKSIKMDID</sequence>
<dbReference type="VEuPathDB" id="FungiDB:RhiirA1_444965"/>
<feature type="region of interest" description="Disordered" evidence="1">
    <location>
        <begin position="1"/>
        <end position="71"/>
    </location>
</feature>
<protein>
    <submittedName>
        <fullName evidence="2">Uncharacterized protein</fullName>
    </submittedName>
</protein>
<dbReference type="EMBL" id="LLXI01000057">
    <property type="protein sequence ID" value="PKY39273.1"/>
    <property type="molecule type" value="Genomic_DNA"/>
</dbReference>
<feature type="compositionally biased region" description="Basic and acidic residues" evidence="1">
    <location>
        <begin position="59"/>
        <end position="71"/>
    </location>
</feature>
<gene>
    <name evidence="2" type="ORF">RhiirA4_393248</name>
</gene>
<dbReference type="VEuPathDB" id="FungiDB:RhiirFUN_016179"/>
<name>A0A2I1FY57_9GLOM</name>
<reference evidence="2 3" key="1">
    <citation type="submission" date="2015-10" db="EMBL/GenBank/DDBJ databases">
        <title>Genome analyses suggest a sexual origin of heterokaryosis in a supposedly ancient asexual fungus.</title>
        <authorList>
            <person name="Ropars J."/>
            <person name="Sedzielewska K."/>
            <person name="Noel J."/>
            <person name="Charron P."/>
            <person name="Farinelli L."/>
            <person name="Marton T."/>
            <person name="Kruger M."/>
            <person name="Pelin A."/>
            <person name="Brachmann A."/>
            <person name="Corradi N."/>
        </authorList>
    </citation>
    <scope>NUCLEOTIDE SEQUENCE [LARGE SCALE GENOMIC DNA]</scope>
    <source>
        <strain evidence="2 3">A4</strain>
    </source>
</reference>
<dbReference type="VEuPathDB" id="FungiDB:FUN_010912"/>
<feature type="compositionally biased region" description="Polar residues" evidence="1">
    <location>
        <begin position="1"/>
        <end position="25"/>
    </location>
</feature>
<organism evidence="2 3">
    <name type="scientific">Rhizophagus irregularis</name>
    <dbReference type="NCBI Taxonomy" id="588596"/>
    <lineage>
        <taxon>Eukaryota</taxon>
        <taxon>Fungi</taxon>
        <taxon>Fungi incertae sedis</taxon>
        <taxon>Mucoromycota</taxon>
        <taxon>Glomeromycotina</taxon>
        <taxon>Glomeromycetes</taxon>
        <taxon>Glomerales</taxon>
        <taxon>Glomeraceae</taxon>
        <taxon>Rhizophagus</taxon>
    </lineage>
</organism>
<accession>A0A2I1FY57</accession>
<feature type="compositionally biased region" description="Low complexity" evidence="1">
    <location>
        <begin position="26"/>
        <end position="53"/>
    </location>
</feature>